<dbReference type="GO" id="GO:0030288">
    <property type="term" value="C:outer membrane-bounded periplasmic space"/>
    <property type="evidence" value="ECO:0007669"/>
    <property type="project" value="TreeGrafter"/>
</dbReference>
<reference evidence="11 12" key="1">
    <citation type="submission" date="2023-10" db="EMBL/GenBank/DDBJ databases">
        <title>Complete Genome Sequence of Limnobacter thiooxidans CS-K2T, Isolated from freshwater lake sediments in Bavaria, Germany.</title>
        <authorList>
            <person name="Naruki M."/>
            <person name="Watanabe A."/>
            <person name="Warashina T."/>
            <person name="Morita T."/>
            <person name="Arakawa K."/>
        </authorList>
    </citation>
    <scope>NUCLEOTIDE SEQUENCE [LARGE SCALE GENOMIC DNA]</scope>
    <source>
        <strain evidence="11 12">CS-K2</strain>
    </source>
</reference>
<comment type="function">
    <text evidence="10">Participates in the translocation of lipoproteins from the inner membrane to the outer membrane. Only forms a complex with a lipoprotein if the residue after the N-terminal Cys is not an aspartate (The Asp acts as a targeting signal to indicate that the lipoprotein should stay in the inner membrane).</text>
</comment>
<dbReference type="RefSeq" id="WP_130556372.1">
    <property type="nucleotide sequence ID" value="NZ_AP028947.1"/>
</dbReference>
<feature type="chain" id="PRO_5041504207" description="Outer-membrane lipoprotein carrier protein" evidence="10">
    <location>
        <begin position="27"/>
        <end position="211"/>
    </location>
</feature>
<evidence type="ECO:0000256" key="3">
    <source>
        <dbReference type="ARBA" id="ARBA00011245"/>
    </source>
</evidence>
<dbReference type="NCBIfam" id="TIGR00547">
    <property type="entry name" value="lolA"/>
    <property type="match status" value="1"/>
</dbReference>
<protein>
    <recommendedName>
        <fullName evidence="4 10">Outer-membrane lipoprotein carrier protein</fullName>
    </recommendedName>
</protein>
<dbReference type="GO" id="GO:0042953">
    <property type="term" value="P:lipoprotein transport"/>
    <property type="evidence" value="ECO:0007669"/>
    <property type="project" value="InterPro"/>
</dbReference>
<dbReference type="Proteomes" id="UP001329151">
    <property type="component" value="Chromosome"/>
</dbReference>
<evidence type="ECO:0000313" key="12">
    <source>
        <dbReference type="Proteomes" id="UP001329151"/>
    </source>
</evidence>
<proteinExistence type="inferred from homology"/>
<comment type="subunit">
    <text evidence="3 10">Monomer.</text>
</comment>
<evidence type="ECO:0000256" key="9">
    <source>
        <dbReference type="ARBA" id="ARBA00023186"/>
    </source>
</evidence>
<keyword evidence="6 10" id="KW-0732">Signal</keyword>
<dbReference type="KEGG" id="lto:RGQ30_16310"/>
<dbReference type="InterPro" id="IPR029046">
    <property type="entry name" value="LolA/LolB/LppX"/>
</dbReference>
<evidence type="ECO:0000256" key="2">
    <source>
        <dbReference type="ARBA" id="ARBA00007615"/>
    </source>
</evidence>
<feature type="signal peptide" evidence="10">
    <location>
        <begin position="1"/>
        <end position="26"/>
    </location>
</feature>
<keyword evidence="9 10" id="KW-0143">Chaperone</keyword>
<dbReference type="Pfam" id="PF03548">
    <property type="entry name" value="LolA"/>
    <property type="match status" value="1"/>
</dbReference>
<evidence type="ECO:0000256" key="4">
    <source>
        <dbReference type="ARBA" id="ARBA00014035"/>
    </source>
</evidence>
<organism evidence="11 12">
    <name type="scientific">Limnobacter thiooxidans</name>
    <dbReference type="NCBI Taxonomy" id="131080"/>
    <lineage>
        <taxon>Bacteria</taxon>
        <taxon>Pseudomonadati</taxon>
        <taxon>Pseudomonadota</taxon>
        <taxon>Betaproteobacteria</taxon>
        <taxon>Burkholderiales</taxon>
        <taxon>Burkholderiaceae</taxon>
        <taxon>Limnobacter</taxon>
    </lineage>
</organism>
<evidence type="ECO:0000256" key="1">
    <source>
        <dbReference type="ARBA" id="ARBA00004418"/>
    </source>
</evidence>
<dbReference type="EMBL" id="AP028947">
    <property type="protein sequence ID" value="BET26130.1"/>
    <property type="molecule type" value="Genomic_DNA"/>
</dbReference>
<dbReference type="CDD" id="cd16325">
    <property type="entry name" value="LolA"/>
    <property type="match status" value="1"/>
</dbReference>
<gene>
    <name evidence="10 11" type="primary">lolA</name>
    <name evidence="11" type="ORF">RGQ30_16310</name>
</gene>
<evidence type="ECO:0000256" key="6">
    <source>
        <dbReference type="ARBA" id="ARBA00022729"/>
    </source>
</evidence>
<keyword evidence="5 10" id="KW-0813">Transport</keyword>
<evidence type="ECO:0000256" key="8">
    <source>
        <dbReference type="ARBA" id="ARBA00022927"/>
    </source>
</evidence>
<dbReference type="SUPFAM" id="SSF89392">
    <property type="entry name" value="Prokaryotic lipoproteins and lipoprotein localization factors"/>
    <property type="match status" value="1"/>
</dbReference>
<keyword evidence="7 10" id="KW-0574">Periplasm</keyword>
<keyword evidence="8 10" id="KW-0653">Protein transport</keyword>
<evidence type="ECO:0000256" key="10">
    <source>
        <dbReference type="HAMAP-Rule" id="MF_00240"/>
    </source>
</evidence>
<dbReference type="AlphaFoldDB" id="A0AA86J7V4"/>
<dbReference type="PANTHER" id="PTHR35869">
    <property type="entry name" value="OUTER-MEMBRANE LIPOPROTEIN CARRIER PROTEIN"/>
    <property type="match status" value="1"/>
</dbReference>
<accession>A0AA86J7V4</accession>
<keyword evidence="11" id="KW-0449">Lipoprotein</keyword>
<dbReference type="GO" id="GO:0044874">
    <property type="term" value="P:lipoprotein localization to outer membrane"/>
    <property type="evidence" value="ECO:0007669"/>
    <property type="project" value="UniProtKB-UniRule"/>
</dbReference>
<keyword evidence="12" id="KW-1185">Reference proteome</keyword>
<sequence precursor="true">MRIQQFLYRTGFALALMAGTSSVAWASAQDALSNFVKNRGFAEGQFSQVVISPTGAVKQRGTGEFSFSRPGKFRWEIKKPYPLLLLSNGTVVVSFDEDMGHATQKPIGNAMDSTPVALLFGSKDVDKLFNLKDEGSKDGKQWLVVKPKDKDNLFDFARIGWKDGLPVNLEIHDALGQVTQLELTNWRFDKQLPASFFEFKAPAGVDLIRTQ</sequence>
<evidence type="ECO:0000256" key="7">
    <source>
        <dbReference type="ARBA" id="ARBA00022764"/>
    </source>
</evidence>
<evidence type="ECO:0000313" key="11">
    <source>
        <dbReference type="EMBL" id="BET26130.1"/>
    </source>
</evidence>
<name>A0AA86J7V4_9BURK</name>
<dbReference type="Gene3D" id="2.50.20.10">
    <property type="entry name" value="Lipoprotein localisation LolA/LolB/LppX"/>
    <property type="match status" value="1"/>
</dbReference>
<evidence type="ECO:0000256" key="5">
    <source>
        <dbReference type="ARBA" id="ARBA00022448"/>
    </source>
</evidence>
<dbReference type="InterPro" id="IPR018323">
    <property type="entry name" value="OM_lipoprot_carrier_LolA_Pbac"/>
</dbReference>
<dbReference type="PANTHER" id="PTHR35869:SF1">
    <property type="entry name" value="OUTER-MEMBRANE LIPOPROTEIN CARRIER PROTEIN"/>
    <property type="match status" value="1"/>
</dbReference>
<dbReference type="HAMAP" id="MF_00240">
    <property type="entry name" value="LolA"/>
    <property type="match status" value="1"/>
</dbReference>
<dbReference type="InterPro" id="IPR004564">
    <property type="entry name" value="OM_lipoprot_carrier_LolA-like"/>
</dbReference>
<comment type="similarity">
    <text evidence="2 10">Belongs to the LolA family.</text>
</comment>
<comment type="subcellular location">
    <subcellularLocation>
        <location evidence="1 10">Periplasm</location>
    </subcellularLocation>
</comment>